<organism evidence="6 7">
    <name type="scientific">Enterocloster bolteae (strain ATCC BAA-613 / DSM 15670 / CCUG 46953 / JCM 12243 / WAL 16351)</name>
    <name type="common">Clostridium bolteae</name>
    <dbReference type="NCBI Taxonomy" id="411902"/>
    <lineage>
        <taxon>Bacteria</taxon>
        <taxon>Bacillati</taxon>
        <taxon>Bacillota</taxon>
        <taxon>Clostridia</taxon>
        <taxon>Lachnospirales</taxon>
        <taxon>Lachnospiraceae</taxon>
        <taxon>Enterocloster</taxon>
    </lineage>
</organism>
<name>A8S5K2_ENTBW</name>
<dbReference type="Pfam" id="PF02901">
    <property type="entry name" value="PFL-like"/>
    <property type="match status" value="1"/>
</dbReference>
<dbReference type="CDD" id="cd01677">
    <property type="entry name" value="PFL2_DhaB_BssA"/>
    <property type="match status" value="1"/>
</dbReference>
<reference evidence="6 7" key="1">
    <citation type="submission" date="2007-08" db="EMBL/GenBank/DDBJ databases">
        <authorList>
            <person name="Fulton L."/>
            <person name="Clifton S."/>
            <person name="Fulton B."/>
            <person name="Xu J."/>
            <person name="Minx P."/>
            <person name="Pepin K.H."/>
            <person name="Johnson M."/>
            <person name="Thiruvilangam P."/>
            <person name="Bhonagiri V."/>
            <person name="Nash W.E."/>
            <person name="Mardis E.R."/>
            <person name="Wilson R.K."/>
        </authorList>
    </citation>
    <scope>NUCLEOTIDE SEQUENCE [LARGE SCALE GENOMIC DNA]</scope>
    <source>
        <strain evidence="7">ATCC BAA-613 / DSM 15670 / CCUG 46953 / JCM 12243 / WAL 16351</strain>
    </source>
</reference>
<accession>A8S5K2</accession>
<dbReference type="SUPFAM" id="SSF51998">
    <property type="entry name" value="PFL-like glycyl radical enzymes"/>
    <property type="match status" value="1"/>
</dbReference>
<dbReference type="eggNOG" id="COG1882">
    <property type="taxonomic scope" value="Bacteria"/>
</dbReference>
<dbReference type="PANTHER" id="PTHR43641">
    <property type="entry name" value="FORMATE ACETYLTRANSFERASE 3-RELATED"/>
    <property type="match status" value="1"/>
</dbReference>
<protein>
    <recommendedName>
        <fullName evidence="8">Glycyl radical protein</fullName>
    </recommendedName>
</protein>
<sequence length="887" mass="98140">MRRRDALELMDGQIPETENYAIENKIKEDICMIAKGFTEPTERVKRLKRAIVDAIPYVESERAVLVTESYKETEGLSPIMRRAKAAEKIFNNLPITIHDDELVVGAITKNLRSTEICPEFSYDWVEKEFETMGTRVADPFQIPKDTAAELHEAFKYWEGKTTSALADSYMSQETKDCIANGVFTVGNYFYGGVGHVCVDYGKVLDIGFTGIIKQVIETMEKLDTSDPEYIKKKNFYEAIVITYTAAINFAHRYAAKAREMAASCPDPVRKAELLQIAANCDRVPERGATNFYEACQAFWFVQILLQIEANGHSISPGRFDQYMYPHLAADKNICPEFAQELVDCIWVKLNDVNKTRDEVSAQAFAGYAVFQNLIVGGQTEDGLDATNDVSYMCMEAVAHVALPAPSFSIRVHQNTPDEFLYRACEVTRLGLGVPAMYNDEVIIPALCNRGVSLADARSYCIIGCVEPQCPHKTEGWHDAAFFNIAKVLEITLNNGKVGDKQLGPQTGDMTSFTSIEDIFAAYKKQMEYFVYHLAEADNCVDFAHAERAPLPFLSALVDDCIGRGKSVQEGGAIYNFTGPQAFGVADSGDSLCAIKKHVFESKEVTMAQLKEAMANNFGYACNASAPAATADECTDEARIYEAVKRILSNNGSINLADLQAQLAGPAQACRWPSPAEPAKTEPACVNPDYAHIKRLMENTPWFGNDIDEVDMIARRCGQIYSYEVEKYTNPRGGQFQAGCYPVSANVLFGKDVSALPDGRLAKTPLADGVSPRQGKDTNGPTAAAMSVAKLDHANYSNGTLYNQKFLPDALAGDEGLKRFASVVRAYFDHKGMHVQFNVIDRATLLAAQEHPEDYKDLVVRVAGYSAQFTVLAKEVQDDIISRTEQTF</sequence>
<evidence type="ECO:0000256" key="2">
    <source>
        <dbReference type="ARBA" id="ARBA00023239"/>
    </source>
</evidence>
<gene>
    <name evidence="6" type="ORF">CLOBOL_07236</name>
</gene>
<evidence type="ECO:0000256" key="1">
    <source>
        <dbReference type="ARBA" id="ARBA00022818"/>
    </source>
</evidence>
<reference evidence="6 7" key="2">
    <citation type="submission" date="2007-09" db="EMBL/GenBank/DDBJ databases">
        <title>Draft genome sequence of Clostridium bolteae (ATCC BAA-613).</title>
        <authorList>
            <person name="Sudarsanam P."/>
            <person name="Ley R."/>
            <person name="Guruge J."/>
            <person name="Turnbaugh P.J."/>
            <person name="Mahowald M."/>
            <person name="Liep D."/>
            <person name="Gordon J."/>
        </authorList>
    </citation>
    <scope>NUCLEOTIDE SEQUENCE [LARGE SCALE GENOMIC DNA]</scope>
    <source>
        <strain evidence="7">ATCC BAA-613 / DSM 15670 / CCUG 46953 / JCM 12243 / WAL 16351</strain>
    </source>
</reference>
<dbReference type="Pfam" id="PF01228">
    <property type="entry name" value="Gly_radical"/>
    <property type="match status" value="1"/>
</dbReference>
<dbReference type="Gene3D" id="3.20.70.20">
    <property type="match status" value="1"/>
</dbReference>
<dbReference type="GO" id="GO:0005829">
    <property type="term" value="C:cytosol"/>
    <property type="evidence" value="ECO:0007669"/>
    <property type="project" value="TreeGrafter"/>
</dbReference>
<dbReference type="PaxDb" id="411902-CLOBOL_07236"/>
<dbReference type="EMBL" id="ABCC02000076">
    <property type="protein sequence ID" value="EDP12482.1"/>
    <property type="molecule type" value="Genomic_DNA"/>
</dbReference>
<dbReference type="PROSITE" id="PS51554">
    <property type="entry name" value="PFL"/>
    <property type="match status" value="1"/>
</dbReference>
<evidence type="ECO:0000313" key="7">
    <source>
        <dbReference type="Proteomes" id="UP000005396"/>
    </source>
</evidence>
<feature type="modified residue" description="Glycine radical" evidence="3">
    <location>
        <position position="863"/>
    </location>
</feature>
<comment type="caution">
    <text evidence="6">The sequence shown here is derived from an EMBL/GenBank/DDBJ whole genome shotgun (WGS) entry which is preliminary data.</text>
</comment>
<dbReference type="PROSITE" id="PS51149">
    <property type="entry name" value="GLY_RADICAL_2"/>
    <property type="match status" value="1"/>
</dbReference>
<dbReference type="PANTHER" id="PTHR43641:SF3">
    <property type="entry name" value="DEHYDRATASE PFLD-RELATED"/>
    <property type="match status" value="1"/>
</dbReference>
<keyword evidence="2" id="KW-0456">Lyase</keyword>
<evidence type="ECO:0000256" key="3">
    <source>
        <dbReference type="PROSITE-ProRule" id="PRU00493"/>
    </source>
</evidence>
<dbReference type="InterPro" id="IPR001150">
    <property type="entry name" value="Gly_radical"/>
</dbReference>
<evidence type="ECO:0000259" key="4">
    <source>
        <dbReference type="PROSITE" id="PS51149"/>
    </source>
</evidence>
<dbReference type="Proteomes" id="UP000005396">
    <property type="component" value="Unassembled WGS sequence"/>
</dbReference>
<keyword evidence="1 3" id="KW-0556">Organic radical</keyword>
<feature type="domain" description="PFL" evidence="5">
    <location>
        <begin position="42"/>
        <end position="760"/>
    </location>
</feature>
<feature type="domain" description="Glycine radical" evidence="4">
    <location>
        <begin position="767"/>
        <end position="887"/>
    </location>
</feature>
<dbReference type="PROSITE" id="PS00850">
    <property type="entry name" value="GLY_RADICAL_1"/>
    <property type="match status" value="1"/>
</dbReference>
<dbReference type="InterPro" id="IPR004184">
    <property type="entry name" value="PFL_dom"/>
</dbReference>
<dbReference type="InterPro" id="IPR019777">
    <property type="entry name" value="Form_AcTrfase_GR_CS"/>
</dbReference>
<dbReference type="HOGENOM" id="CLU_009096_0_1_9"/>
<dbReference type="GO" id="GO:0016829">
    <property type="term" value="F:lyase activity"/>
    <property type="evidence" value="ECO:0007669"/>
    <property type="project" value="UniProtKB-KW"/>
</dbReference>
<proteinExistence type="predicted"/>
<evidence type="ECO:0008006" key="8">
    <source>
        <dbReference type="Google" id="ProtNLM"/>
    </source>
</evidence>
<evidence type="ECO:0000259" key="5">
    <source>
        <dbReference type="PROSITE" id="PS51554"/>
    </source>
</evidence>
<dbReference type="InterPro" id="IPR051215">
    <property type="entry name" value="GRE"/>
</dbReference>
<evidence type="ECO:0000313" key="6">
    <source>
        <dbReference type="EMBL" id="EDP12482.1"/>
    </source>
</evidence>
<dbReference type="AlphaFoldDB" id="A8S5K2"/>